<organism evidence="2 3">
    <name type="scientific">Ampelomyces quisqualis</name>
    <name type="common">Powdery mildew agent</name>
    <dbReference type="NCBI Taxonomy" id="50730"/>
    <lineage>
        <taxon>Eukaryota</taxon>
        <taxon>Fungi</taxon>
        <taxon>Dikarya</taxon>
        <taxon>Ascomycota</taxon>
        <taxon>Pezizomycotina</taxon>
        <taxon>Dothideomycetes</taxon>
        <taxon>Pleosporomycetidae</taxon>
        <taxon>Pleosporales</taxon>
        <taxon>Pleosporineae</taxon>
        <taxon>Phaeosphaeriaceae</taxon>
        <taxon>Ampelomyces</taxon>
    </lineage>
</organism>
<keyword evidence="1" id="KW-0812">Transmembrane</keyword>
<name>A0A6A5QT29_AMPQU</name>
<proteinExistence type="predicted"/>
<reference evidence="2" key="1">
    <citation type="journal article" date="2020" name="Stud. Mycol.">
        <title>101 Dothideomycetes genomes: a test case for predicting lifestyles and emergence of pathogens.</title>
        <authorList>
            <person name="Haridas S."/>
            <person name="Albert R."/>
            <person name="Binder M."/>
            <person name="Bloem J."/>
            <person name="Labutti K."/>
            <person name="Salamov A."/>
            <person name="Andreopoulos B."/>
            <person name="Baker S."/>
            <person name="Barry K."/>
            <person name="Bills G."/>
            <person name="Bluhm B."/>
            <person name="Cannon C."/>
            <person name="Castanera R."/>
            <person name="Culley D."/>
            <person name="Daum C."/>
            <person name="Ezra D."/>
            <person name="Gonzalez J."/>
            <person name="Henrissat B."/>
            <person name="Kuo A."/>
            <person name="Liang C."/>
            <person name="Lipzen A."/>
            <person name="Lutzoni F."/>
            <person name="Magnuson J."/>
            <person name="Mondo S."/>
            <person name="Nolan M."/>
            <person name="Ohm R."/>
            <person name="Pangilinan J."/>
            <person name="Park H.-J."/>
            <person name="Ramirez L."/>
            <person name="Alfaro M."/>
            <person name="Sun H."/>
            <person name="Tritt A."/>
            <person name="Yoshinaga Y."/>
            <person name="Zwiers L.-H."/>
            <person name="Turgeon B."/>
            <person name="Goodwin S."/>
            <person name="Spatafora J."/>
            <person name="Crous P."/>
            <person name="Grigoriev I."/>
        </authorList>
    </citation>
    <scope>NUCLEOTIDE SEQUENCE</scope>
    <source>
        <strain evidence="2">HMLAC05119</strain>
    </source>
</reference>
<gene>
    <name evidence="2" type="ORF">BDU57DRAFT_511310</name>
</gene>
<keyword evidence="3" id="KW-1185">Reference proteome</keyword>
<dbReference type="Proteomes" id="UP000800096">
    <property type="component" value="Unassembled WGS sequence"/>
</dbReference>
<keyword evidence="1" id="KW-0472">Membrane</keyword>
<dbReference type="EMBL" id="ML979133">
    <property type="protein sequence ID" value="KAF1918613.1"/>
    <property type="molecule type" value="Genomic_DNA"/>
</dbReference>
<evidence type="ECO:0000256" key="1">
    <source>
        <dbReference type="SAM" id="Phobius"/>
    </source>
</evidence>
<evidence type="ECO:0000313" key="2">
    <source>
        <dbReference type="EMBL" id="KAF1918613.1"/>
    </source>
</evidence>
<feature type="transmembrane region" description="Helical" evidence="1">
    <location>
        <begin position="20"/>
        <end position="39"/>
    </location>
</feature>
<accession>A0A6A5QT29</accession>
<sequence length="96" mass="10570">MPHLALHVYGLHALPLYINTPFVLVLPTTPAFALVIPAIRQVLPFSSTPLAFCKRFSNFVSCSCSSIFYPNSTEWALLDGADCLPLVVLISMFTKL</sequence>
<evidence type="ECO:0000313" key="3">
    <source>
        <dbReference type="Proteomes" id="UP000800096"/>
    </source>
</evidence>
<keyword evidence="1" id="KW-1133">Transmembrane helix</keyword>
<protein>
    <submittedName>
        <fullName evidence="2">Uncharacterized protein</fullName>
    </submittedName>
</protein>
<dbReference type="AlphaFoldDB" id="A0A6A5QT29"/>